<feature type="domain" description="Acyl-CoA dehydrogenase/oxidase C-terminal" evidence="7">
    <location>
        <begin position="248"/>
        <end position="356"/>
    </location>
</feature>
<accession>A0A368P160</accession>
<feature type="domain" description="Acyl-CoA oxidase/dehydrogenase middle" evidence="8">
    <location>
        <begin position="124"/>
        <end position="217"/>
    </location>
</feature>
<proteinExistence type="inferred from homology"/>
<dbReference type="Proteomes" id="UP000436911">
    <property type="component" value="Unassembled WGS sequence"/>
</dbReference>
<dbReference type="AlphaFoldDB" id="A0A368P160"/>
<dbReference type="GO" id="GO:0050660">
    <property type="term" value="F:flavin adenine dinucleotide binding"/>
    <property type="evidence" value="ECO:0007669"/>
    <property type="project" value="InterPro"/>
</dbReference>
<gene>
    <name evidence="9" type="ORF">DXT89_05345</name>
</gene>
<comment type="caution">
    <text evidence="9">The sequence shown here is derived from an EMBL/GenBank/DDBJ whole genome shotgun (WGS) entry which is preliminary data.</text>
</comment>
<dbReference type="Gene3D" id="2.40.110.10">
    <property type="entry name" value="Butyryl-CoA Dehydrogenase, subunit A, domain 2"/>
    <property type="match status" value="1"/>
</dbReference>
<sequence length="562" mass="60681">MTTSASYLNRLRTLLGDPLEDDHPFSFATAVKADLDGDSLDLQAKALTESGFIRQIIPAHWKTGGELVDLEAVLEMARLLAGRNPSLMPRLMYSIGAITVLDLAGTEAQRKILSDWLLAGHSIALAVNEPGIRSDLINNQTKAERQGDWYVINGRKWLVGQAEKARALMVMAKTGAGGPAAFSLFLIDRQPQWESTLPHPRAELSGMKGIDVADVDIDVACVNVANRVGGEGEGIELVFRAESVIKLLSIGAMLGPCESALRLTYGEISKQANGGHPHQHFLLAGAYADYRIMDSVVKAAARFASFRPQHFPVAAAVAKQIAQEFSNRIFTSLMAALGARSVLAEEPVSAILQKLRRDGEVAQYMDINPQVNLGMLANQLPSLTKRRAKLEPGLADALFSQLQAELSPSSPCPAMVLAKVPMLNRAGEPLTDLLPGLADRFAKAVSAQDRAVVDALHEAEARFASLEQGMAELLALRQGERPEAVNAGAQFARLYAVSCCTLSALAEGGDDLLPFMLQRLLAGDRYPFSGEDRFYQAAWHSLAEAMGASEDVYGDERRQAAV</sequence>
<dbReference type="OrthoDB" id="9775090at2"/>
<reference evidence="9 10" key="1">
    <citation type="submission" date="2018-08" db="EMBL/GenBank/DDBJ databases">
        <title>Genome sequencing of Agrobacterium vitis strain ICMP 10754.</title>
        <authorList>
            <person name="Visnovsky S.B."/>
            <person name="Pitman A.R."/>
        </authorList>
    </citation>
    <scope>NUCLEOTIDE SEQUENCE [LARGE SCALE GENOMIC DNA]</scope>
    <source>
        <strain evidence="9 10">ICMP 10754</strain>
    </source>
</reference>
<dbReference type="Pfam" id="PF00441">
    <property type="entry name" value="Acyl-CoA_dh_1"/>
    <property type="match status" value="1"/>
</dbReference>
<evidence type="ECO:0000256" key="4">
    <source>
        <dbReference type="ARBA" id="ARBA00022827"/>
    </source>
</evidence>
<dbReference type="GO" id="GO:0005737">
    <property type="term" value="C:cytoplasm"/>
    <property type="evidence" value="ECO:0007669"/>
    <property type="project" value="TreeGrafter"/>
</dbReference>
<dbReference type="PANTHER" id="PTHR48083:SF2">
    <property type="entry name" value="MEDIUM-CHAIN SPECIFIC ACYL-COA DEHYDROGENASE, MITOCHONDRIAL"/>
    <property type="match status" value="1"/>
</dbReference>
<evidence type="ECO:0000259" key="8">
    <source>
        <dbReference type="Pfam" id="PF02770"/>
    </source>
</evidence>
<evidence type="ECO:0000259" key="7">
    <source>
        <dbReference type="Pfam" id="PF00441"/>
    </source>
</evidence>
<dbReference type="InterPro" id="IPR006091">
    <property type="entry name" value="Acyl-CoA_Oxase/DH_mid-dom"/>
</dbReference>
<dbReference type="InterPro" id="IPR009075">
    <property type="entry name" value="AcylCo_DH/oxidase_C"/>
</dbReference>
<comment type="similarity">
    <text evidence="2 6">Belongs to the acyl-CoA dehydrogenase family.</text>
</comment>
<dbReference type="GeneID" id="60680761"/>
<evidence type="ECO:0000256" key="2">
    <source>
        <dbReference type="ARBA" id="ARBA00009347"/>
    </source>
</evidence>
<dbReference type="SUPFAM" id="SSF47203">
    <property type="entry name" value="Acyl-CoA dehydrogenase C-terminal domain-like"/>
    <property type="match status" value="1"/>
</dbReference>
<dbReference type="PANTHER" id="PTHR48083">
    <property type="entry name" value="MEDIUM-CHAIN SPECIFIC ACYL-COA DEHYDROGENASE, MITOCHONDRIAL-RELATED"/>
    <property type="match status" value="1"/>
</dbReference>
<dbReference type="InterPro" id="IPR046373">
    <property type="entry name" value="Acyl-CoA_Oxase/DH_mid-dom_sf"/>
</dbReference>
<evidence type="ECO:0000313" key="9">
    <source>
        <dbReference type="EMBL" id="KAA3530167.1"/>
    </source>
</evidence>
<comment type="cofactor">
    <cofactor evidence="1 6">
        <name>FAD</name>
        <dbReference type="ChEBI" id="CHEBI:57692"/>
    </cofactor>
</comment>
<evidence type="ECO:0000313" key="10">
    <source>
        <dbReference type="Proteomes" id="UP000436911"/>
    </source>
</evidence>
<evidence type="ECO:0000256" key="5">
    <source>
        <dbReference type="ARBA" id="ARBA00023002"/>
    </source>
</evidence>
<dbReference type="InterPro" id="IPR037069">
    <property type="entry name" value="AcylCoA_DH/ox_N_sf"/>
</dbReference>
<evidence type="ECO:0008006" key="11">
    <source>
        <dbReference type="Google" id="ProtNLM"/>
    </source>
</evidence>
<dbReference type="SUPFAM" id="SSF56645">
    <property type="entry name" value="Acyl-CoA dehydrogenase NM domain-like"/>
    <property type="match status" value="1"/>
</dbReference>
<evidence type="ECO:0000256" key="6">
    <source>
        <dbReference type="RuleBase" id="RU362125"/>
    </source>
</evidence>
<dbReference type="GO" id="GO:0003995">
    <property type="term" value="F:acyl-CoA dehydrogenase activity"/>
    <property type="evidence" value="ECO:0007669"/>
    <property type="project" value="TreeGrafter"/>
</dbReference>
<dbReference type="EMBL" id="QUSG01000002">
    <property type="protein sequence ID" value="KAA3530167.1"/>
    <property type="molecule type" value="Genomic_DNA"/>
</dbReference>
<protein>
    <recommendedName>
        <fullName evidence="11">Acyl-CoA dehydrogenase</fullName>
    </recommendedName>
</protein>
<dbReference type="GO" id="GO:0033539">
    <property type="term" value="P:fatty acid beta-oxidation using acyl-CoA dehydrogenase"/>
    <property type="evidence" value="ECO:0007669"/>
    <property type="project" value="TreeGrafter"/>
</dbReference>
<dbReference type="Gene3D" id="1.20.140.10">
    <property type="entry name" value="Butyryl-CoA Dehydrogenase, subunit A, domain 3"/>
    <property type="match status" value="1"/>
</dbReference>
<evidence type="ECO:0000256" key="3">
    <source>
        <dbReference type="ARBA" id="ARBA00022630"/>
    </source>
</evidence>
<dbReference type="Gene3D" id="1.10.540.10">
    <property type="entry name" value="Acyl-CoA dehydrogenase/oxidase, N-terminal domain"/>
    <property type="match status" value="1"/>
</dbReference>
<keyword evidence="3 6" id="KW-0285">Flavoprotein</keyword>
<keyword evidence="4 6" id="KW-0274">FAD</keyword>
<evidence type="ECO:0000256" key="1">
    <source>
        <dbReference type="ARBA" id="ARBA00001974"/>
    </source>
</evidence>
<dbReference type="InterPro" id="IPR050741">
    <property type="entry name" value="Acyl-CoA_dehydrogenase"/>
</dbReference>
<dbReference type="RefSeq" id="WP_060717438.1">
    <property type="nucleotide sequence ID" value="NZ_CP055266.1"/>
</dbReference>
<dbReference type="Pfam" id="PF02770">
    <property type="entry name" value="Acyl-CoA_dh_M"/>
    <property type="match status" value="1"/>
</dbReference>
<name>A0A368P160_AGRVI</name>
<organism evidence="9 10">
    <name type="scientific">Agrobacterium vitis</name>
    <name type="common">Rhizobium vitis</name>
    <dbReference type="NCBI Taxonomy" id="373"/>
    <lineage>
        <taxon>Bacteria</taxon>
        <taxon>Pseudomonadati</taxon>
        <taxon>Pseudomonadota</taxon>
        <taxon>Alphaproteobacteria</taxon>
        <taxon>Hyphomicrobiales</taxon>
        <taxon>Rhizobiaceae</taxon>
        <taxon>Rhizobium/Agrobacterium group</taxon>
        <taxon>Agrobacterium</taxon>
    </lineage>
</organism>
<dbReference type="InterPro" id="IPR036250">
    <property type="entry name" value="AcylCo_DH-like_C"/>
</dbReference>
<dbReference type="InterPro" id="IPR009100">
    <property type="entry name" value="AcylCoA_DH/oxidase_NM_dom_sf"/>
</dbReference>
<keyword evidence="5 6" id="KW-0560">Oxidoreductase</keyword>